<reference evidence="3 4" key="1">
    <citation type="submission" date="2022-03" db="EMBL/GenBank/DDBJ databases">
        <title>Draft genome sequence of Furfurilactobacillus curtus JCM 31185.</title>
        <authorList>
            <person name="Suzuki S."/>
            <person name="Endo A."/>
            <person name="Kajikawa A."/>
        </authorList>
    </citation>
    <scope>NUCLEOTIDE SEQUENCE [LARGE SCALE GENOMIC DNA]</scope>
    <source>
        <strain evidence="3 4">JCM 31185</strain>
    </source>
</reference>
<dbReference type="InterPro" id="IPR050834">
    <property type="entry name" value="Glycosyltransf_2"/>
</dbReference>
<evidence type="ECO:0000313" key="4">
    <source>
        <dbReference type="Proteomes" id="UP001628078"/>
    </source>
</evidence>
<evidence type="ECO:0000256" key="1">
    <source>
        <dbReference type="SAM" id="Phobius"/>
    </source>
</evidence>
<keyword evidence="1" id="KW-0472">Membrane</keyword>
<protein>
    <submittedName>
        <fullName evidence="3">Glycosyl transferase family 2</fullName>
    </submittedName>
</protein>
<keyword evidence="1" id="KW-1133">Transmembrane helix</keyword>
<dbReference type="InterPro" id="IPR029044">
    <property type="entry name" value="Nucleotide-diphossugar_trans"/>
</dbReference>
<dbReference type="GO" id="GO:0016740">
    <property type="term" value="F:transferase activity"/>
    <property type="evidence" value="ECO:0007669"/>
    <property type="project" value="UniProtKB-KW"/>
</dbReference>
<keyword evidence="3" id="KW-0808">Transferase</keyword>
<dbReference type="EMBL" id="BQXO01000004">
    <property type="protein sequence ID" value="GKT06167.1"/>
    <property type="molecule type" value="Genomic_DNA"/>
</dbReference>
<dbReference type="Gene3D" id="3.90.550.10">
    <property type="entry name" value="Spore Coat Polysaccharide Biosynthesis Protein SpsA, Chain A"/>
    <property type="match status" value="1"/>
</dbReference>
<name>A0ABQ5JNP6_9LACO</name>
<organism evidence="3 4">
    <name type="scientific">Furfurilactobacillus curtus</name>
    <dbReference type="NCBI Taxonomy" id="1746200"/>
    <lineage>
        <taxon>Bacteria</taxon>
        <taxon>Bacillati</taxon>
        <taxon>Bacillota</taxon>
        <taxon>Bacilli</taxon>
        <taxon>Lactobacillales</taxon>
        <taxon>Lactobacillaceae</taxon>
        <taxon>Furfurilactobacillus</taxon>
    </lineage>
</organism>
<accession>A0ABQ5JNP6</accession>
<proteinExistence type="predicted"/>
<feature type="transmembrane region" description="Helical" evidence="1">
    <location>
        <begin position="249"/>
        <end position="269"/>
    </location>
</feature>
<sequence>MKPIKYVSVIVTYNRKPLLIEAIHSMLAQTTPAQKIVVVDNCSTDGTDQAMTSEFGDNEKVDYLRLPENVGGSAGFYQGLARAKTYAADWICLADDDAIFAPDYFTKLSQAAKRYPNYRVLTGTVRLASGPIDHPHRERLMNTATLSVKPVADAEYEHNFECDIFSFCGVVLRRNLIDQIGMPEKDYFIRFDDFEYALRAQKLTKFYNVSDALITHKTTDEGHKISPWKEYYVTRNRVAMTKKHSTNMAIAHLYLVYVMIRKLTAMLVVPARRKVARYLTKAYINGYVDGYRNRLGRNEAFLPGKNY</sequence>
<dbReference type="Pfam" id="PF00535">
    <property type="entry name" value="Glycos_transf_2"/>
    <property type="match status" value="1"/>
</dbReference>
<keyword evidence="1" id="KW-0812">Transmembrane</keyword>
<comment type="caution">
    <text evidence="3">The sequence shown here is derived from an EMBL/GenBank/DDBJ whole genome shotgun (WGS) entry which is preliminary data.</text>
</comment>
<evidence type="ECO:0000313" key="3">
    <source>
        <dbReference type="EMBL" id="GKT06167.1"/>
    </source>
</evidence>
<dbReference type="CDD" id="cd04185">
    <property type="entry name" value="GT_2_like_b"/>
    <property type="match status" value="1"/>
</dbReference>
<dbReference type="SUPFAM" id="SSF53448">
    <property type="entry name" value="Nucleotide-diphospho-sugar transferases"/>
    <property type="match status" value="1"/>
</dbReference>
<dbReference type="PANTHER" id="PTHR43685:SF2">
    <property type="entry name" value="GLYCOSYLTRANSFERASE 2-LIKE DOMAIN-CONTAINING PROTEIN"/>
    <property type="match status" value="1"/>
</dbReference>
<dbReference type="RefSeq" id="WP_407884082.1">
    <property type="nucleotide sequence ID" value="NZ_BQXO01000004.1"/>
</dbReference>
<dbReference type="PANTHER" id="PTHR43685">
    <property type="entry name" value="GLYCOSYLTRANSFERASE"/>
    <property type="match status" value="1"/>
</dbReference>
<dbReference type="InterPro" id="IPR001173">
    <property type="entry name" value="Glyco_trans_2-like"/>
</dbReference>
<evidence type="ECO:0000259" key="2">
    <source>
        <dbReference type="Pfam" id="PF00535"/>
    </source>
</evidence>
<feature type="domain" description="Glycosyltransferase 2-like" evidence="2">
    <location>
        <begin position="9"/>
        <end position="180"/>
    </location>
</feature>
<keyword evidence="4" id="KW-1185">Reference proteome</keyword>
<gene>
    <name evidence="3" type="primary">cps3A</name>
    <name evidence="3" type="ORF">JCM31185_14540</name>
</gene>
<dbReference type="Proteomes" id="UP001628078">
    <property type="component" value="Unassembled WGS sequence"/>
</dbReference>